<gene>
    <name evidence="1" type="ORF">ZEAMMB73_Zm00001d047967</name>
</gene>
<proteinExistence type="predicted"/>
<dbReference type="AlphaFoldDB" id="A0A1D6PF66"/>
<evidence type="ECO:0000313" key="1">
    <source>
        <dbReference type="EMBL" id="AQL08170.1"/>
    </source>
</evidence>
<sequence length="131" mass="14255">VIGGSRECSHHFLSIDISAPRLRPRIPKSCGASAPTPLVDSSLPNTPEESFSATRLPPLCRAGVDWSLLLLHGTIWFFFSAPRSTLVNALCQSTCRTVWVLTEPLAPDQCYGGVTVLDRSVWFSRANSLTA</sequence>
<accession>A0A1D6PF66</accession>
<name>A0A1D6PF66_MAIZE</name>
<organism evidence="1">
    <name type="scientific">Zea mays</name>
    <name type="common">Maize</name>
    <dbReference type="NCBI Taxonomy" id="4577"/>
    <lineage>
        <taxon>Eukaryota</taxon>
        <taxon>Viridiplantae</taxon>
        <taxon>Streptophyta</taxon>
        <taxon>Embryophyta</taxon>
        <taxon>Tracheophyta</taxon>
        <taxon>Spermatophyta</taxon>
        <taxon>Magnoliopsida</taxon>
        <taxon>Liliopsida</taxon>
        <taxon>Poales</taxon>
        <taxon>Poaceae</taxon>
        <taxon>PACMAD clade</taxon>
        <taxon>Panicoideae</taxon>
        <taxon>Andropogonodae</taxon>
        <taxon>Andropogoneae</taxon>
        <taxon>Tripsacinae</taxon>
        <taxon>Zea</taxon>
    </lineage>
</organism>
<protein>
    <submittedName>
        <fullName evidence="1">BZIP transcription factor 16</fullName>
    </submittedName>
</protein>
<reference evidence="1" key="1">
    <citation type="submission" date="2015-12" db="EMBL/GenBank/DDBJ databases">
        <title>Update maize B73 reference genome by single molecule sequencing technologies.</title>
        <authorList>
            <consortium name="Maize Genome Sequencing Project"/>
            <person name="Ware D."/>
        </authorList>
    </citation>
    <scope>NUCLEOTIDE SEQUENCE</scope>
    <source>
        <tissue evidence="1">Seedling</tissue>
    </source>
</reference>
<feature type="non-terminal residue" evidence="1">
    <location>
        <position position="1"/>
    </location>
</feature>
<dbReference type="EMBL" id="CM000785">
    <property type="protein sequence ID" value="AQL08170.1"/>
    <property type="molecule type" value="Genomic_DNA"/>
</dbReference>